<dbReference type="Proteomes" id="UP000179145">
    <property type="component" value="Plasmid pKB14400_1"/>
</dbReference>
<gene>
    <name evidence="1" type="ORF">A0U89_13795</name>
</gene>
<geneLocation type="plasmid" evidence="2">
    <name>pkb14400_1</name>
</geneLocation>
<reference evidence="1 2" key="1">
    <citation type="journal article" date="2016" name="Microb. Cell Fact.">
        <title>Dissection of exopolysaccharide biosynthesis in Kozakia baliensis.</title>
        <authorList>
            <person name="Brandt J.U."/>
            <person name="Jakob F."/>
            <person name="Behr J."/>
            <person name="Geissler A.J."/>
            <person name="Vogel R.F."/>
        </authorList>
    </citation>
    <scope>NUCLEOTIDE SEQUENCE [LARGE SCALE GENOMIC DNA]</scope>
    <source>
        <strain evidence="1 2">DSM 14400</strain>
        <plasmid evidence="2">Plasmid pkb14400_1</plasmid>
    </source>
</reference>
<dbReference type="EMBL" id="CP014675">
    <property type="protein sequence ID" value="AOX18393.1"/>
    <property type="molecule type" value="Genomic_DNA"/>
</dbReference>
<evidence type="ECO:0000313" key="1">
    <source>
        <dbReference type="EMBL" id="AOX18393.1"/>
    </source>
</evidence>
<keyword evidence="2" id="KW-1185">Reference proteome</keyword>
<name>A0A1D8UXK3_9PROT</name>
<evidence type="ECO:0000313" key="2">
    <source>
        <dbReference type="Proteomes" id="UP000179145"/>
    </source>
</evidence>
<organism evidence="1 2">
    <name type="scientific">Kozakia baliensis</name>
    <dbReference type="NCBI Taxonomy" id="153496"/>
    <lineage>
        <taxon>Bacteria</taxon>
        <taxon>Pseudomonadati</taxon>
        <taxon>Pseudomonadota</taxon>
        <taxon>Alphaproteobacteria</taxon>
        <taxon>Acetobacterales</taxon>
        <taxon>Acetobacteraceae</taxon>
        <taxon>Kozakia</taxon>
    </lineage>
</organism>
<protein>
    <submittedName>
        <fullName evidence="1">Uncharacterized protein</fullName>
    </submittedName>
</protein>
<dbReference type="AlphaFoldDB" id="A0A1D8UXK3"/>
<dbReference type="KEGG" id="kba:A0U89_13795"/>
<proteinExistence type="predicted"/>
<sequence length="73" mass="7959">MVWRPLGCSPIGDADNRTLPTSMLRSDVRRADRDPAAAYVNSGLSRRQRRMAASSQALSVAIRLTMSAFGQPP</sequence>
<keyword evidence="1" id="KW-0614">Plasmid</keyword>
<accession>A0A1D8UXK3</accession>